<dbReference type="AlphaFoldDB" id="A0A919UBF5"/>
<dbReference type="Proteomes" id="UP000660611">
    <property type="component" value="Unassembled WGS sequence"/>
</dbReference>
<dbReference type="PANTHER" id="PTHR31956:SF1">
    <property type="entry name" value="NON-SPECIFIC PHOSPHOLIPASE C1"/>
    <property type="match status" value="1"/>
</dbReference>
<dbReference type="GO" id="GO:0042578">
    <property type="term" value="F:phosphoric ester hydrolase activity"/>
    <property type="evidence" value="ECO:0007669"/>
    <property type="project" value="UniProtKB-ARBA"/>
</dbReference>
<evidence type="ECO:0000256" key="3">
    <source>
        <dbReference type="SAM" id="SignalP"/>
    </source>
</evidence>
<protein>
    <submittedName>
        <fullName evidence="4">Acid phosphatase</fullName>
    </submittedName>
</protein>
<keyword evidence="2" id="KW-0843">Virulence</keyword>
<feature type="signal peptide" evidence="3">
    <location>
        <begin position="1"/>
        <end position="19"/>
    </location>
</feature>
<keyword evidence="1" id="KW-0378">Hydrolase</keyword>
<feature type="chain" id="PRO_5037318394" evidence="3">
    <location>
        <begin position="20"/>
        <end position="272"/>
    </location>
</feature>
<evidence type="ECO:0000256" key="2">
    <source>
        <dbReference type="ARBA" id="ARBA00023026"/>
    </source>
</evidence>
<keyword evidence="3" id="KW-0732">Signal</keyword>
<organism evidence="4 5">
    <name type="scientific">Dactylosporangium siamense</name>
    <dbReference type="NCBI Taxonomy" id="685454"/>
    <lineage>
        <taxon>Bacteria</taxon>
        <taxon>Bacillati</taxon>
        <taxon>Actinomycetota</taxon>
        <taxon>Actinomycetes</taxon>
        <taxon>Micromonosporales</taxon>
        <taxon>Micromonosporaceae</taxon>
        <taxon>Dactylosporangium</taxon>
    </lineage>
</organism>
<dbReference type="PANTHER" id="PTHR31956">
    <property type="entry name" value="NON-SPECIFIC PHOSPHOLIPASE C4-RELATED"/>
    <property type="match status" value="1"/>
</dbReference>
<dbReference type="InterPro" id="IPR007312">
    <property type="entry name" value="Phosphoesterase"/>
</dbReference>
<evidence type="ECO:0000256" key="1">
    <source>
        <dbReference type="ARBA" id="ARBA00022801"/>
    </source>
</evidence>
<keyword evidence="5" id="KW-1185">Reference proteome</keyword>
<comment type="caution">
    <text evidence="4">The sequence shown here is derived from an EMBL/GenBank/DDBJ whole genome shotgun (WGS) entry which is preliminary data.</text>
</comment>
<accession>A0A919UBF5</accession>
<sequence length="272" mass="29826">MLSVIAVCAALVGAGAVRADTTGDPGPPDHVVIVVMENKRYDAVVGHRKTPYITSLAARGANFTAAYGETHPSQPNYLALFSGSTQGVTDNHCGHTFTGVPNLARQLLDAGHTFAGYSEDLPSVGWTGCADRTYVRRHNPWVNFDNVPASANRPLHDFPSDYRQLPTVSFVIPGLCHDMHDCPKAEADTWLHDTFDRYIGWAERHNSLLVLTFDEDNRTDGNHIPTVVLGQHVTAGDRTERVDHYSMLRTIQEFYGLPPLGDAALRAPLALR</sequence>
<dbReference type="InterPro" id="IPR017850">
    <property type="entry name" value="Alkaline_phosphatase_core_sf"/>
</dbReference>
<dbReference type="Gene3D" id="3.40.720.10">
    <property type="entry name" value="Alkaline Phosphatase, subunit A"/>
    <property type="match status" value="1"/>
</dbReference>
<evidence type="ECO:0000313" key="5">
    <source>
        <dbReference type="Proteomes" id="UP000660611"/>
    </source>
</evidence>
<reference evidence="4" key="1">
    <citation type="submission" date="2021-01" db="EMBL/GenBank/DDBJ databases">
        <title>Whole genome shotgun sequence of Dactylosporangium siamense NBRC 106093.</title>
        <authorList>
            <person name="Komaki H."/>
            <person name="Tamura T."/>
        </authorList>
    </citation>
    <scope>NUCLEOTIDE SEQUENCE</scope>
    <source>
        <strain evidence="4">NBRC 106093</strain>
    </source>
</reference>
<dbReference type="Pfam" id="PF04185">
    <property type="entry name" value="Phosphoesterase"/>
    <property type="match status" value="1"/>
</dbReference>
<dbReference type="SUPFAM" id="SSF53649">
    <property type="entry name" value="Alkaline phosphatase-like"/>
    <property type="match status" value="1"/>
</dbReference>
<proteinExistence type="predicted"/>
<evidence type="ECO:0000313" key="4">
    <source>
        <dbReference type="EMBL" id="GIG49122.1"/>
    </source>
</evidence>
<gene>
    <name evidence="4" type="ORF">Dsi01nite_071630</name>
</gene>
<dbReference type="EMBL" id="BONQ01000111">
    <property type="protein sequence ID" value="GIG49122.1"/>
    <property type="molecule type" value="Genomic_DNA"/>
</dbReference>
<name>A0A919UBF5_9ACTN</name>